<dbReference type="Pfam" id="PF00248">
    <property type="entry name" value="Aldo_ket_red"/>
    <property type="match status" value="1"/>
</dbReference>
<dbReference type="AlphaFoldDB" id="A0A1I5SZI7"/>
<gene>
    <name evidence="2" type="ORF">SAMN05216229_105194</name>
</gene>
<organism evidence="2 3">
    <name type="scientific">Geopseudomonas sagittaria</name>
    <dbReference type="NCBI Taxonomy" id="1135990"/>
    <lineage>
        <taxon>Bacteria</taxon>
        <taxon>Pseudomonadati</taxon>
        <taxon>Pseudomonadota</taxon>
        <taxon>Gammaproteobacteria</taxon>
        <taxon>Pseudomonadales</taxon>
        <taxon>Pseudomonadaceae</taxon>
        <taxon>Geopseudomonas</taxon>
    </lineage>
</organism>
<accession>A0A1I5SZI7</accession>
<dbReference type="InterPro" id="IPR036812">
    <property type="entry name" value="NAD(P)_OxRdtase_dom_sf"/>
</dbReference>
<reference evidence="3" key="1">
    <citation type="submission" date="2016-10" db="EMBL/GenBank/DDBJ databases">
        <authorList>
            <person name="Varghese N."/>
            <person name="Submissions S."/>
        </authorList>
    </citation>
    <scope>NUCLEOTIDE SEQUENCE [LARGE SCALE GENOMIC DNA]</scope>
    <source>
        <strain evidence="3">JCM 18195</strain>
    </source>
</reference>
<dbReference type="Gene3D" id="3.20.20.100">
    <property type="entry name" value="NADP-dependent oxidoreductase domain"/>
    <property type="match status" value="1"/>
</dbReference>
<dbReference type="OrthoDB" id="9773828at2"/>
<dbReference type="EMBL" id="FOXM01000005">
    <property type="protein sequence ID" value="SFP76183.1"/>
    <property type="molecule type" value="Genomic_DNA"/>
</dbReference>
<dbReference type="PANTHER" id="PTHR43312:SF1">
    <property type="entry name" value="NADP-DEPENDENT OXIDOREDUCTASE DOMAIN-CONTAINING PROTEIN"/>
    <property type="match status" value="1"/>
</dbReference>
<dbReference type="GO" id="GO:0016491">
    <property type="term" value="F:oxidoreductase activity"/>
    <property type="evidence" value="ECO:0007669"/>
    <property type="project" value="InterPro"/>
</dbReference>
<dbReference type="InterPro" id="IPR023210">
    <property type="entry name" value="NADP_OxRdtase_dom"/>
</dbReference>
<protein>
    <submittedName>
        <fullName evidence="2">Predicted oxidoreductase</fullName>
    </submittedName>
</protein>
<dbReference type="InterPro" id="IPR053135">
    <property type="entry name" value="AKR2_Oxidoreductase"/>
</dbReference>
<name>A0A1I5SZI7_9GAMM</name>
<evidence type="ECO:0000313" key="3">
    <source>
        <dbReference type="Proteomes" id="UP000243084"/>
    </source>
</evidence>
<dbReference type="Proteomes" id="UP000243084">
    <property type="component" value="Unassembled WGS sequence"/>
</dbReference>
<sequence length="285" mass="30333">MSSLHDFWRPLGSTGLVVSPLGLGTVKLGRDQGVKYPNGFTIPDDRTAAALLSQARALGINLLDTAPAYGVSEQRLGPLLRGQRQDWVICSKVGEEFDHGASHFDFSAAHTRFSVERSLRRLETDYLDLVLVHSDGNDLAVLEQTEVYATLAQLKQEGLIRAFGFSGKTVAGGLRALEDGDCAMVTYNLNEQGEKPVLDYAASHGKGILIKKALASGHACRPAQQVGQATSQEACLAGMDPVRASFELIFAHPAVSSAIVGTITPAHLASNVATVAALLKARQSV</sequence>
<evidence type="ECO:0000313" key="2">
    <source>
        <dbReference type="EMBL" id="SFP76183.1"/>
    </source>
</evidence>
<dbReference type="CDD" id="cd19095">
    <property type="entry name" value="AKR_PA4992-like"/>
    <property type="match status" value="1"/>
</dbReference>
<dbReference type="InterPro" id="IPR020471">
    <property type="entry name" value="AKR"/>
</dbReference>
<dbReference type="RefSeq" id="WP_092430243.1">
    <property type="nucleotide sequence ID" value="NZ_FOXM01000005.1"/>
</dbReference>
<evidence type="ECO:0000259" key="1">
    <source>
        <dbReference type="Pfam" id="PF00248"/>
    </source>
</evidence>
<dbReference type="PANTHER" id="PTHR43312">
    <property type="entry name" value="D-THREO-ALDOSE 1-DEHYDROGENASE"/>
    <property type="match status" value="1"/>
</dbReference>
<keyword evidence="3" id="KW-1185">Reference proteome</keyword>
<dbReference type="SUPFAM" id="SSF51430">
    <property type="entry name" value="NAD(P)-linked oxidoreductase"/>
    <property type="match status" value="1"/>
</dbReference>
<proteinExistence type="predicted"/>
<feature type="domain" description="NADP-dependent oxidoreductase" evidence="1">
    <location>
        <begin position="20"/>
        <end position="281"/>
    </location>
</feature>
<dbReference type="PRINTS" id="PR00069">
    <property type="entry name" value="ALDKETRDTASE"/>
</dbReference>